<keyword evidence="9" id="KW-1185">Reference proteome</keyword>
<dbReference type="Gene3D" id="1.10.220.10">
    <property type="entry name" value="Annexin"/>
    <property type="match status" value="4"/>
</dbReference>
<evidence type="ECO:0000313" key="9">
    <source>
        <dbReference type="Proteomes" id="UP000230750"/>
    </source>
</evidence>
<evidence type="ECO:0000256" key="7">
    <source>
        <dbReference type="SAM" id="MobiDB-lite"/>
    </source>
</evidence>
<feature type="region of interest" description="Disordered" evidence="7">
    <location>
        <begin position="153"/>
        <end position="179"/>
    </location>
</feature>
<dbReference type="PRINTS" id="PR00196">
    <property type="entry name" value="ANNEXIN"/>
</dbReference>
<dbReference type="FunFam" id="1.10.220.10:FF:000001">
    <property type="entry name" value="Annexin"/>
    <property type="match status" value="1"/>
</dbReference>
<organism evidence="8 9">
    <name type="scientific">Stichopus japonicus</name>
    <name type="common">Sea cucumber</name>
    <dbReference type="NCBI Taxonomy" id="307972"/>
    <lineage>
        <taxon>Eukaryota</taxon>
        <taxon>Metazoa</taxon>
        <taxon>Echinodermata</taxon>
        <taxon>Eleutherozoa</taxon>
        <taxon>Echinozoa</taxon>
        <taxon>Holothuroidea</taxon>
        <taxon>Aspidochirotacea</taxon>
        <taxon>Aspidochirotida</taxon>
        <taxon>Stichopodidae</taxon>
        <taxon>Apostichopus</taxon>
    </lineage>
</organism>
<dbReference type="OrthoDB" id="37886at2759"/>
<keyword evidence="5 6" id="KW-0111">Calcium/phospholipid-binding</keyword>
<comment type="domain">
    <text evidence="6">A pair of annexin repeats may form one binding site for calcium and phospholipid.</text>
</comment>
<feature type="compositionally biased region" description="Pro residues" evidence="7">
    <location>
        <begin position="72"/>
        <end position="90"/>
    </location>
</feature>
<keyword evidence="2 6" id="KW-0677">Repeat</keyword>
<evidence type="ECO:0000256" key="6">
    <source>
        <dbReference type="RuleBase" id="RU003540"/>
    </source>
</evidence>
<reference evidence="8 9" key="1">
    <citation type="journal article" date="2017" name="PLoS Biol.">
        <title>The sea cucumber genome provides insights into morphological evolution and visceral regeneration.</title>
        <authorList>
            <person name="Zhang X."/>
            <person name="Sun L."/>
            <person name="Yuan J."/>
            <person name="Sun Y."/>
            <person name="Gao Y."/>
            <person name="Zhang L."/>
            <person name="Li S."/>
            <person name="Dai H."/>
            <person name="Hamel J.F."/>
            <person name="Liu C."/>
            <person name="Yu Y."/>
            <person name="Liu S."/>
            <person name="Lin W."/>
            <person name="Guo K."/>
            <person name="Jin S."/>
            <person name="Xu P."/>
            <person name="Storey K.B."/>
            <person name="Huan P."/>
            <person name="Zhang T."/>
            <person name="Zhou Y."/>
            <person name="Zhang J."/>
            <person name="Lin C."/>
            <person name="Li X."/>
            <person name="Xing L."/>
            <person name="Huo D."/>
            <person name="Sun M."/>
            <person name="Wang L."/>
            <person name="Mercier A."/>
            <person name="Li F."/>
            <person name="Yang H."/>
            <person name="Xiang J."/>
        </authorList>
    </citation>
    <scope>NUCLEOTIDE SEQUENCE [LARGE SCALE GENOMIC DNA]</scope>
    <source>
        <strain evidence="8">Shaxun</strain>
        <tissue evidence="8">Muscle</tissue>
    </source>
</reference>
<dbReference type="STRING" id="307972.A0A2G8KE00"/>
<dbReference type="AlphaFoldDB" id="A0A2G8KE00"/>
<keyword evidence="4 6" id="KW-0041">Annexin</keyword>
<dbReference type="SMART" id="SM00335">
    <property type="entry name" value="ANX"/>
    <property type="match status" value="4"/>
</dbReference>
<accession>A0A2G8KE00</accession>
<dbReference type="GO" id="GO:0005634">
    <property type="term" value="C:nucleus"/>
    <property type="evidence" value="ECO:0007669"/>
    <property type="project" value="TreeGrafter"/>
</dbReference>
<evidence type="ECO:0000313" key="8">
    <source>
        <dbReference type="EMBL" id="PIK46231.1"/>
    </source>
</evidence>
<dbReference type="Proteomes" id="UP000230750">
    <property type="component" value="Unassembled WGS sequence"/>
</dbReference>
<dbReference type="FunFam" id="1.10.220.10:FF:000003">
    <property type="entry name" value="Annexin"/>
    <property type="match status" value="1"/>
</dbReference>
<evidence type="ECO:0000256" key="3">
    <source>
        <dbReference type="ARBA" id="ARBA00022837"/>
    </source>
</evidence>
<evidence type="ECO:0000256" key="1">
    <source>
        <dbReference type="ARBA" id="ARBA00007831"/>
    </source>
</evidence>
<feature type="region of interest" description="Disordered" evidence="7">
    <location>
        <begin position="1"/>
        <end position="101"/>
    </location>
</feature>
<dbReference type="GO" id="GO:0012506">
    <property type="term" value="C:vesicle membrane"/>
    <property type="evidence" value="ECO:0007669"/>
    <property type="project" value="TreeGrafter"/>
</dbReference>
<evidence type="ECO:0000256" key="4">
    <source>
        <dbReference type="ARBA" id="ARBA00023216"/>
    </source>
</evidence>
<dbReference type="InterPro" id="IPR037104">
    <property type="entry name" value="Annexin_sf"/>
</dbReference>
<dbReference type="FunFam" id="1.10.220.10:FF:000004">
    <property type="entry name" value="Annexin"/>
    <property type="match status" value="1"/>
</dbReference>
<proteinExistence type="inferred from homology"/>
<comment type="similarity">
    <text evidence="1 6">Belongs to the annexin family.</text>
</comment>
<keyword evidence="3 6" id="KW-0106">Calcium</keyword>
<feature type="compositionally biased region" description="Pro residues" evidence="7">
    <location>
        <begin position="158"/>
        <end position="171"/>
    </location>
</feature>
<dbReference type="GO" id="GO:0005886">
    <property type="term" value="C:plasma membrane"/>
    <property type="evidence" value="ECO:0007669"/>
    <property type="project" value="TreeGrafter"/>
</dbReference>
<dbReference type="EMBL" id="MRZV01000658">
    <property type="protein sequence ID" value="PIK46231.1"/>
    <property type="molecule type" value="Genomic_DNA"/>
</dbReference>
<dbReference type="InterPro" id="IPR018502">
    <property type="entry name" value="Annexin_repeat"/>
</dbReference>
<gene>
    <name evidence="8" type="ORF">BSL78_16890</name>
</gene>
<feature type="compositionally biased region" description="Pro residues" evidence="7">
    <location>
        <begin position="40"/>
        <end position="51"/>
    </location>
</feature>
<dbReference type="Pfam" id="PF00191">
    <property type="entry name" value="Annexin"/>
    <property type="match status" value="4"/>
</dbReference>
<dbReference type="GO" id="GO:0005509">
    <property type="term" value="F:calcium ion binding"/>
    <property type="evidence" value="ECO:0007669"/>
    <property type="project" value="InterPro"/>
</dbReference>
<dbReference type="PROSITE" id="PS51897">
    <property type="entry name" value="ANNEXIN_2"/>
    <property type="match status" value="4"/>
</dbReference>
<dbReference type="InterPro" id="IPR001464">
    <property type="entry name" value="Annexin"/>
</dbReference>
<feature type="compositionally biased region" description="Low complexity" evidence="7">
    <location>
        <begin position="13"/>
        <end position="25"/>
    </location>
</feature>
<sequence length="506" mass="54282">MSYPYGGGGYPPAGGQYPPAANAPYPSQPPSYPPQQGGYPPAPGFPQPGGYPPVSGGYPGGGQYPPSGQSPYPAPGGMPYPQQPGYPPQGAPIGGMPSASYNTSAPGLPYAAQPNQPAPPVAAGLGFAGAAYATTAFRQPAYVPSGPAMPLPQAVPAGVPPPQQYVPPPKTQAPAQSAPPTQKMAAMSIKVKRGSGTVKDKPNFNGQKEAEILRKAMKGIGTDEKAIISVMTSCSCTQRQQFMVDYKTMYGKDLISNLKGELKGKLEDVVLALMMDSAQFDAHQLRKAMKGLGTDESVLIEVLCTRTNSEIVAIKAAYKKAFQRDLEKDVVSETSGHFRRLLVSMVQAARDETTNVDMNKAKADAKALYDAGEKKLGTDESTFNAILASRNYAQLRATFEEYSKIGKYSIEQSIKREMSGDLEKGMLTIVECVRNAGKYFASKLYKSMKGLGTDDDTLVRVIVSRCEIDMVEIKQEFKTQYNQTLEKFIEGDCSGDYKKIMLALVT</sequence>
<dbReference type="GO" id="GO:0005737">
    <property type="term" value="C:cytoplasm"/>
    <property type="evidence" value="ECO:0007669"/>
    <property type="project" value="TreeGrafter"/>
</dbReference>
<protein>
    <recommendedName>
        <fullName evidence="6">Annexin</fullName>
    </recommendedName>
</protein>
<dbReference type="GO" id="GO:0005544">
    <property type="term" value="F:calcium-dependent phospholipid binding"/>
    <property type="evidence" value="ECO:0007669"/>
    <property type="project" value="UniProtKB-KW"/>
</dbReference>
<dbReference type="SUPFAM" id="SSF47874">
    <property type="entry name" value="Annexin"/>
    <property type="match status" value="1"/>
</dbReference>
<feature type="compositionally biased region" description="Gly residues" evidence="7">
    <location>
        <begin position="1"/>
        <end position="12"/>
    </location>
</feature>
<dbReference type="InterPro" id="IPR018252">
    <property type="entry name" value="Annexin_repeat_CS"/>
</dbReference>
<dbReference type="PANTHER" id="PTHR10502">
    <property type="entry name" value="ANNEXIN"/>
    <property type="match status" value="1"/>
</dbReference>
<name>A0A2G8KE00_STIJA</name>
<evidence type="ECO:0000256" key="2">
    <source>
        <dbReference type="ARBA" id="ARBA00022737"/>
    </source>
</evidence>
<dbReference type="GO" id="GO:0001786">
    <property type="term" value="F:phosphatidylserine binding"/>
    <property type="evidence" value="ECO:0007669"/>
    <property type="project" value="TreeGrafter"/>
</dbReference>
<dbReference type="PROSITE" id="PS00223">
    <property type="entry name" value="ANNEXIN_1"/>
    <property type="match status" value="2"/>
</dbReference>
<evidence type="ECO:0000256" key="5">
    <source>
        <dbReference type="ARBA" id="ARBA00023302"/>
    </source>
</evidence>
<dbReference type="FunFam" id="1.10.220.10:FF:000002">
    <property type="entry name" value="Annexin"/>
    <property type="match status" value="1"/>
</dbReference>
<dbReference type="PANTHER" id="PTHR10502:SF102">
    <property type="entry name" value="ANNEXIN B11"/>
    <property type="match status" value="1"/>
</dbReference>
<comment type="caution">
    <text evidence="8">The sequence shown here is derived from an EMBL/GenBank/DDBJ whole genome shotgun (WGS) entry which is preliminary data.</text>
</comment>